<comment type="caution">
    <text evidence="1">The sequence shown here is derived from an EMBL/GenBank/DDBJ whole genome shotgun (WGS) entry which is preliminary data.</text>
</comment>
<accession>A0ABR2LDV9</accession>
<keyword evidence="2" id="KW-1185">Reference proteome</keyword>
<name>A0ABR2LDV9_9ASPA</name>
<dbReference type="PANTHER" id="PTHR33879:SF3">
    <property type="entry name" value="17.6 KDA CLASS II HEAT SHOCK PROTEIN-RELATED"/>
    <property type="match status" value="1"/>
</dbReference>
<dbReference type="Proteomes" id="UP001412067">
    <property type="component" value="Unassembled WGS sequence"/>
</dbReference>
<sequence length="113" mass="12644">MVIEPPFYASIDVSVVEDADCFRFVIVVVGWSGGARARAIQIYLDVMKIVIMDSEVGSGDDARSGDDLFVKDLKLDRCQFWLPPDPTDSCLWNIPTENSSLLFRSVNPDDIEE</sequence>
<proteinExistence type="predicted"/>
<dbReference type="EMBL" id="JBBWWR010000021">
    <property type="protein sequence ID" value="KAK8938058.1"/>
    <property type="molecule type" value="Genomic_DNA"/>
</dbReference>
<gene>
    <name evidence="1" type="ORF">KSP40_PGU010793</name>
</gene>
<protein>
    <submittedName>
        <fullName evidence="1">Uncharacterized protein</fullName>
    </submittedName>
</protein>
<organism evidence="1 2">
    <name type="scientific">Platanthera guangdongensis</name>
    <dbReference type="NCBI Taxonomy" id="2320717"/>
    <lineage>
        <taxon>Eukaryota</taxon>
        <taxon>Viridiplantae</taxon>
        <taxon>Streptophyta</taxon>
        <taxon>Embryophyta</taxon>
        <taxon>Tracheophyta</taxon>
        <taxon>Spermatophyta</taxon>
        <taxon>Magnoliopsida</taxon>
        <taxon>Liliopsida</taxon>
        <taxon>Asparagales</taxon>
        <taxon>Orchidaceae</taxon>
        <taxon>Orchidoideae</taxon>
        <taxon>Orchideae</taxon>
        <taxon>Orchidinae</taxon>
        <taxon>Platanthera</taxon>
    </lineage>
</organism>
<evidence type="ECO:0000313" key="1">
    <source>
        <dbReference type="EMBL" id="KAK8938058.1"/>
    </source>
</evidence>
<dbReference type="PANTHER" id="PTHR33879">
    <property type="entry name" value="17.6 KDA CLASS II HEAT SHOCK PROTEIN-RELATED"/>
    <property type="match status" value="1"/>
</dbReference>
<reference evidence="1 2" key="1">
    <citation type="journal article" date="2022" name="Nat. Plants">
        <title>Genomes of leafy and leafless Platanthera orchids illuminate the evolution of mycoheterotrophy.</title>
        <authorList>
            <person name="Li M.H."/>
            <person name="Liu K.W."/>
            <person name="Li Z."/>
            <person name="Lu H.C."/>
            <person name="Ye Q.L."/>
            <person name="Zhang D."/>
            <person name="Wang J.Y."/>
            <person name="Li Y.F."/>
            <person name="Zhong Z.M."/>
            <person name="Liu X."/>
            <person name="Yu X."/>
            <person name="Liu D.K."/>
            <person name="Tu X.D."/>
            <person name="Liu B."/>
            <person name="Hao Y."/>
            <person name="Liao X.Y."/>
            <person name="Jiang Y.T."/>
            <person name="Sun W.H."/>
            <person name="Chen J."/>
            <person name="Chen Y.Q."/>
            <person name="Ai Y."/>
            <person name="Zhai J.W."/>
            <person name="Wu S.S."/>
            <person name="Zhou Z."/>
            <person name="Hsiao Y.Y."/>
            <person name="Wu W.L."/>
            <person name="Chen Y.Y."/>
            <person name="Lin Y.F."/>
            <person name="Hsu J.L."/>
            <person name="Li C.Y."/>
            <person name="Wang Z.W."/>
            <person name="Zhao X."/>
            <person name="Zhong W.Y."/>
            <person name="Ma X.K."/>
            <person name="Ma L."/>
            <person name="Huang J."/>
            <person name="Chen G.Z."/>
            <person name="Huang M.Z."/>
            <person name="Huang L."/>
            <person name="Peng D.H."/>
            <person name="Luo Y.B."/>
            <person name="Zou S.Q."/>
            <person name="Chen S.P."/>
            <person name="Lan S."/>
            <person name="Tsai W.C."/>
            <person name="Van de Peer Y."/>
            <person name="Liu Z.J."/>
        </authorList>
    </citation>
    <scope>NUCLEOTIDE SEQUENCE [LARGE SCALE GENOMIC DNA]</scope>
    <source>
        <strain evidence="1">Lor288</strain>
    </source>
</reference>
<evidence type="ECO:0000313" key="2">
    <source>
        <dbReference type="Proteomes" id="UP001412067"/>
    </source>
</evidence>